<evidence type="ECO:0000256" key="10">
    <source>
        <dbReference type="ARBA" id="ARBA00022840"/>
    </source>
</evidence>
<dbReference type="Pfam" id="PF08544">
    <property type="entry name" value="GHMP_kinases_C"/>
    <property type="match status" value="1"/>
</dbReference>
<sequence length="325" mass="33506">MGRLHRAAAADRPGRRAQDRDRAGALVGAFSTGPRATVRVPATSANLGPGFDSLGLALDLCDEVTAEAQSGTGVTVEVEGEGRGAVPGDERHLVAATMLRTFKTLDLAPPGLKLKCRNRIPHARGLGSSSAAIVAGIMLADALAGAGMTRGQKLALAAEIEGHPDNVAPCLLGGFTIAYSTEDGAKAVALDPSPRIHPWVYIPQTTGLTSVARAALPEKVAYADAVFNLSRAALLVAAVSRQPSRLFDATDDRLHQRFRASGMPESTRLLDRLRTAGIAAAISGAGPTVLALAIDGAEVPEAPPGFEARRLDVAQGAAQVAPANE</sequence>
<dbReference type="NCBIfam" id="TIGR00191">
    <property type="entry name" value="thrB"/>
    <property type="match status" value="1"/>
</dbReference>
<comment type="subcellular location">
    <subcellularLocation>
        <location evidence="13">Cytoplasm</location>
    </subcellularLocation>
</comment>
<evidence type="ECO:0000259" key="16">
    <source>
        <dbReference type="Pfam" id="PF08544"/>
    </source>
</evidence>
<dbReference type="PANTHER" id="PTHR20861">
    <property type="entry name" value="HOMOSERINE/4-DIPHOSPHOCYTIDYL-2-C-METHYL-D-ERYTHRITOL KINASE"/>
    <property type="match status" value="1"/>
</dbReference>
<evidence type="ECO:0000256" key="3">
    <source>
        <dbReference type="ARBA" id="ARBA00012078"/>
    </source>
</evidence>
<accession>A0A6L5G5M7</accession>
<comment type="similarity">
    <text evidence="2 13">Belongs to the GHMP kinase family. Homoserine kinase subfamily.</text>
</comment>
<evidence type="ECO:0000256" key="13">
    <source>
        <dbReference type="HAMAP-Rule" id="MF_00384"/>
    </source>
</evidence>
<dbReference type="InterPro" id="IPR006203">
    <property type="entry name" value="GHMP_knse_ATP-bd_CS"/>
</dbReference>
<evidence type="ECO:0000256" key="7">
    <source>
        <dbReference type="ARBA" id="ARBA00022697"/>
    </source>
</evidence>
<evidence type="ECO:0000256" key="11">
    <source>
        <dbReference type="ARBA" id="ARBA00049375"/>
    </source>
</evidence>
<organism evidence="17 18">
    <name type="scientific">Glycomyces albidus</name>
    <dbReference type="NCBI Taxonomy" id="2656774"/>
    <lineage>
        <taxon>Bacteria</taxon>
        <taxon>Bacillati</taxon>
        <taxon>Actinomycetota</taxon>
        <taxon>Actinomycetes</taxon>
        <taxon>Glycomycetales</taxon>
        <taxon>Glycomycetaceae</taxon>
        <taxon>Glycomyces</taxon>
    </lineage>
</organism>
<name>A0A6L5G5M7_9ACTN</name>
<feature type="domain" description="GHMP kinase N-terminal" evidence="15">
    <location>
        <begin position="98"/>
        <end position="174"/>
    </location>
</feature>
<keyword evidence="9 13" id="KW-0418">Kinase</keyword>
<dbReference type="AlphaFoldDB" id="A0A6L5G5M7"/>
<evidence type="ECO:0000256" key="6">
    <source>
        <dbReference type="ARBA" id="ARBA00022679"/>
    </source>
</evidence>
<comment type="caution">
    <text evidence="17">The sequence shown here is derived from an EMBL/GenBank/DDBJ whole genome shotgun (WGS) entry which is preliminary data.</text>
</comment>
<keyword evidence="7 13" id="KW-0791">Threonine biosynthesis</keyword>
<gene>
    <name evidence="13" type="primary">thrB</name>
    <name evidence="17" type="ORF">GFD30_05015</name>
</gene>
<feature type="region of interest" description="Disordered" evidence="14">
    <location>
        <begin position="1"/>
        <end position="22"/>
    </location>
</feature>
<evidence type="ECO:0000313" key="18">
    <source>
        <dbReference type="Proteomes" id="UP000477750"/>
    </source>
</evidence>
<dbReference type="PRINTS" id="PR00958">
    <property type="entry name" value="HOMSERKINASE"/>
</dbReference>
<dbReference type="InterPro" id="IPR014721">
    <property type="entry name" value="Ribsml_uS5_D2-typ_fold_subgr"/>
</dbReference>
<dbReference type="Pfam" id="PF00288">
    <property type="entry name" value="GHMP_kinases_N"/>
    <property type="match status" value="1"/>
</dbReference>
<evidence type="ECO:0000256" key="2">
    <source>
        <dbReference type="ARBA" id="ARBA00007370"/>
    </source>
</evidence>
<dbReference type="InterPro" id="IPR006204">
    <property type="entry name" value="GHMP_kinase_N_dom"/>
</dbReference>
<comment type="pathway">
    <text evidence="1 13">Amino-acid biosynthesis; L-threonine biosynthesis; L-threonine from L-aspartate: step 4/5.</text>
</comment>
<dbReference type="GO" id="GO:0009088">
    <property type="term" value="P:threonine biosynthetic process"/>
    <property type="evidence" value="ECO:0007669"/>
    <property type="project" value="UniProtKB-UniRule"/>
</dbReference>
<evidence type="ECO:0000256" key="14">
    <source>
        <dbReference type="SAM" id="MobiDB-lite"/>
    </source>
</evidence>
<dbReference type="EMBL" id="WIAO01000004">
    <property type="protein sequence ID" value="MQM24940.1"/>
    <property type="molecule type" value="Genomic_DNA"/>
</dbReference>
<evidence type="ECO:0000256" key="4">
    <source>
        <dbReference type="ARBA" id="ARBA00017858"/>
    </source>
</evidence>
<dbReference type="InterPro" id="IPR020568">
    <property type="entry name" value="Ribosomal_Su5_D2-typ_SF"/>
</dbReference>
<dbReference type="InterPro" id="IPR000870">
    <property type="entry name" value="Homoserine_kinase"/>
</dbReference>
<dbReference type="PANTHER" id="PTHR20861:SF1">
    <property type="entry name" value="HOMOSERINE KINASE"/>
    <property type="match status" value="1"/>
</dbReference>
<protein>
    <recommendedName>
        <fullName evidence="4 13">Homoserine kinase</fullName>
        <shortName evidence="13">HK</shortName>
        <shortName evidence="13">HSK</shortName>
        <ecNumber evidence="3 13">2.7.1.39</ecNumber>
    </recommendedName>
</protein>
<evidence type="ECO:0000259" key="15">
    <source>
        <dbReference type="Pfam" id="PF00288"/>
    </source>
</evidence>
<keyword evidence="10 13" id="KW-0067">ATP-binding</keyword>
<evidence type="ECO:0000256" key="9">
    <source>
        <dbReference type="ARBA" id="ARBA00022777"/>
    </source>
</evidence>
<evidence type="ECO:0000256" key="1">
    <source>
        <dbReference type="ARBA" id="ARBA00005015"/>
    </source>
</evidence>
<dbReference type="Gene3D" id="3.30.230.10">
    <property type="match status" value="1"/>
</dbReference>
<evidence type="ECO:0000313" key="17">
    <source>
        <dbReference type="EMBL" id="MQM24940.1"/>
    </source>
</evidence>
<keyword evidence="6 13" id="KW-0808">Transferase</keyword>
<dbReference type="InterPro" id="IPR036554">
    <property type="entry name" value="GHMP_kinase_C_sf"/>
</dbReference>
<feature type="binding site" evidence="13">
    <location>
        <begin position="121"/>
        <end position="131"/>
    </location>
    <ligand>
        <name>ATP</name>
        <dbReference type="ChEBI" id="CHEBI:30616"/>
    </ligand>
</feature>
<dbReference type="SUPFAM" id="SSF54211">
    <property type="entry name" value="Ribosomal protein S5 domain 2-like"/>
    <property type="match status" value="1"/>
</dbReference>
<keyword evidence="13" id="KW-0963">Cytoplasm</keyword>
<dbReference type="GO" id="GO:0004413">
    <property type="term" value="F:homoserine kinase activity"/>
    <property type="evidence" value="ECO:0007669"/>
    <property type="project" value="UniProtKB-UniRule"/>
</dbReference>
<evidence type="ECO:0000256" key="8">
    <source>
        <dbReference type="ARBA" id="ARBA00022741"/>
    </source>
</evidence>
<dbReference type="SUPFAM" id="SSF55060">
    <property type="entry name" value="GHMP Kinase, C-terminal domain"/>
    <property type="match status" value="1"/>
</dbReference>
<keyword evidence="18" id="KW-1185">Reference proteome</keyword>
<dbReference type="GO" id="GO:0005737">
    <property type="term" value="C:cytoplasm"/>
    <property type="evidence" value="ECO:0007669"/>
    <property type="project" value="UniProtKB-SubCell"/>
</dbReference>
<dbReference type="PROSITE" id="PS00627">
    <property type="entry name" value="GHMP_KINASES_ATP"/>
    <property type="match status" value="1"/>
</dbReference>
<comment type="function">
    <text evidence="12 13">Catalyzes the ATP-dependent phosphorylation of L-homoserine to L-homoserine phosphate.</text>
</comment>
<dbReference type="Gene3D" id="3.30.70.890">
    <property type="entry name" value="GHMP kinase, C-terminal domain"/>
    <property type="match status" value="1"/>
</dbReference>
<proteinExistence type="inferred from homology"/>
<comment type="catalytic activity">
    <reaction evidence="11 13">
        <text>L-homoserine + ATP = O-phospho-L-homoserine + ADP + H(+)</text>
        <dbReference type="Rhea" id="RHEA:13985"/>
        <dbReference type="ChEBI" id="CHEBI:15378"/>
        <dbReference type="ChEBI" id="CHEBI:30616"/>
        <dbReference type="ChEBI" id="CHEBI:57476"/>
        <dbReference type="ChEBI" id="CHEBI:57590"/>
        <dbReference type="ChEBI" id="CHEBI:456216"/>
        <dbReference type="EC" id="2.7.1.39"/>
    </reaction>
</comment>
<keyword evidence="8 13" id="KW-0547">Nucleotide-binding</keyword>
<evidence type="ECO:0000256" key="12">
    <source>
        <dbReference type="ARBA" id="ARBA00049954"/>
    </source>
</evidence>
<dbReference type="HAMAP" id="MF_00384">
    <property type="entry name" value="Homoser_kinase"/>
    <property type="match status" value="1"/>
</dbReference>
<dbReference type="InterPro" id="IPR013750">
    <property type="entry name" value="GHMP_kinase_C_dom"/>
</dbReference>
<reference evidence="17 18" key="1">
    <citation type="submission" date="2019-10" db="EMBL/GenBank/DDBJ databases">
        <title>Glycomyces albidus sp. nov., a novel actinomycete isolated from rhizosphere soil of wheat (Triticum aestivum L.).</title>
        <authorList>
            <person name="Qian L."/>
        </authorList>
    </citation>
    <scope>NUCLEOTIDE SEQUENCE [LARGE SCALE GENOMIC DNA]</scope>
    <source>
        <strain evidence="17 18">NEAU-7082</strain>
    </source>
</reference>
<dbReference type="GO" id="GO:0005524">
    <property type="term" value="F:ATP binding"/>
    <property type="evidence" value="ECO:0007669"/>
    <property type="project" value="UniProtKB-UniRule"/>
</dbReference>
<evidence type="ECO:0000256" key="5">
    <source>
        <dbReference type="ARBA" id="ARBA00022605"/>
    </source>
</evidence>
<feature type="domain" description="GHMP kinase C-terminal" evidence="16">
    <location>
        <begin position="253"/>
        <end position="300"/>
    </location>
</feature>
<feature type="compositionally biased region" description="Basic and acidic residues" evidence="14">
    <location>
        <begin position="8"/>
        <end position="22"/>
    </location>
</feature>
<dbReference type="EC" id="2.7.1.39" evidence="3 13"/>
<dbReference type="Proteomes" id="UP000477750">
    <property type="component" value="Unassembled WGS sequence"/>
</dbReference>
<dbReference type="UniPathway" id="UPA00050">
    <property type="reaction ID" value="UER00064"/>
</dbReference>
<keyword evidence="5 13" id="KW-0028">Amino-acid biosynthesis</keyword>